<sequence length="178" mass="19572">MPGKHGTPGAPGRDGRDGRDGQTGAQGPPGQIWELDPMPFKNWKECVSKNVNDGKDSGLIKDCVFTKNFSDTALHVYWTGTLRIHRCNHCCKRWYFTFNGAECSAPLPIDGVVYMATGGNKDLHRVRHIEGHCNNIHKGKVRVGFWIGNCASYGNADGATGWNSVSRIFVEEVPKAQA</sequence>
<comment type="caution">
    <text evidence="3">The sequence shown here is derived from an EMBL/GenBank/DDBJ whole genome shotgun (WGS) entry which is preliminary data.</text>
</comment>
<dbReference type="Proteomes" id="UP001159427">
    <property type="component" value="Unassembled WGS sequence"/>
</dbReference>
<name>A0ABN8STU8_9CNID</name>
<evidence type="ECO:0000313" key="4">
    <source>
        <dbReference type="Proteomes" id="UP001159427"/>
    </source>
</evidence>
<dbReference type="EMBL" id="CALNXI010003875">
    <property type="protein sequence ID" value="CAH3194535.1"/>
    <property type="molecule type" value="Genomic_DNA"/>
</dbReference>
<keyword evidence="4" id="KW-1185">Reference proteome</keyword>
<dbReference type="InterPro" id="IPR057873">
    <property type="entry name" value="CTHRC1_C"/>
</dbReference>
<protein>
    <recommendedName>
        <fullName evidence="2">CTHRC1 C-terminal domain-containing protein</fullName>
    </recommendedName>
</protein>
<reference evidence="3 4" key="1">
    <citation type="submission" date="2022-05" db="EMBL/GenBank/DDBJ databases">
        <authorList>
            <consortium name="Genoscope - CEA"/>
            <person name="William W."/>
        </authorList>
    </citation>
    <scope>NUCLEOTIDE SEQUENCE [LARGE SCALE GENOMIC DNA]</scope>
</reference>
<proteinExistence type="predicted"/>
<dbReference type="Pfam" id="PF25815">
    <property type="entry name" value="CTHRC1_C"/>
    <property type="match status" value="1"/>
</dbReference>
<organism evidence="3 4">
    <name type="scientific">Porites evermanni</name>
    <dbReference type="NCBI Taxonomy" id="104178"/>
    <lineage>
        <taxon>Eukaryota</taxon>
        <taxon>Metazoa</taxon>
        <taxon>Cnidaria</taxon>
        <taxon>Anthozoa</taxon>
        <taxon>Hexacorallia</taxon>
        <taxon>Scleractinia</taxon>
        <taxon>Fungiina</taxon>
        <taxon>Poritidae</taxon>
        <taxon>Porites</taxon>
    </lineage>
</organism>
<evidence type="ECO:0000259" key="2">
    <source>
        <dbReference type="Pfam" id="PF25815"/>
    </source>
</evidence>
<feature type="domain" description="CTHRC1 C-terminal" evidence="2">
    <location>
        <begin position="41"/>
        <end position="170"/>
    </location>
</feature>
<feature type="region of interest" description="Disordered" evidence="1">
    <location>
        <begin position="1"/>
        <end position="33"/>
    </location>
</feature>
<evidence type="ECO:0000256" key="1">
    <source>
        <dbReference type="SAM" id="MobiDB-lite"/>
    </source>
</evidence>
<gene>
    <name evidence="3" type="ORF">PEVE_00028016</name>
</gene>
<evidence type="ECO:0000313" key="3">
    <source>
        <dbReference type="EMBL" id="CAH3194535.1"/>
    </source>
</evidence>
<accession>A0ABN8STU8</accession>